<organism evidence="8 9">
    <name type="scientific">Papaver nudicaule</name>
    <name type="common">Iceland poppy</name>
    <dbReference type="NCBI Taxonomy" id="74823"/>
    <lineage>
        <taxon>Eukaryota</taxon>
        <taxon>Viridiplantae</taxon>
        <taxon>Streptophyta</taxon>
        <taxon>Embryophyta</taxon>
        <taxon>Tracheophyta</taxon>
        <taxon>Spermatophyta</taxon>
        <taxon>Magnoliopsida</taxon>
        <taxon>Ranunculales</taxon>
        <taxon>Papaveraceae</taxon>
        <taxon>Papaveroideae</taxon>
        <taxon>Papaver</taxon>
    </lineage>
</organism>
<accession>A0AA41VRU1</accession>
<feature type="compositionally biased region" description="Polar residues" evidence="6">
    <location>
        <begin position="111"/>
        <end position="120"/>
    </location>
</feature>
<gene>
    <name evidence="8" type="ORF">MKW94_006122</name>
</gene>
<dbReference type="InterPro" id="IPR014891">
    <property type="entry name" value="DWNN_domain"/>
</dbReference>
<dbReference type="GO" id="GO:0008270">
    <property type="term" value="F:zinc ion binding"/>
    <property type="evidence" value="ECO:0007669"/>
    <property type="project" value="UniProtKB-KW"/>
</dbReference>
<evidence type="ECO:0000256" key="2">
    <source>
        <dbReference type="ARBA" id="ARBA00022723"/>
    </source>
</evidence>
<evidence type="ECO:0000256" key="5">
    <source>
        <dbReference type="ARBA" id="ARBA00023242"/>
    </source>
</evidence>
<dbReference type="PANTHER" id="PTHR15439">
    <property type="entry name" value="RETINOBLASTOMA-BINDING PROTEIN 6"/>
    <property type="match status" value="1"/>
</dbReference>
<protein>
    <recommendedName>
        <fullName evidence="7">DWNN domain-containing protein</fullName>
    </recommendedName>
</protein>
<dbReference type="FunFam" id="3.10.20.90:FF:000070">
    <property type="entry name" value="E3 ubiquitin-protein ligase RBBP6 isoform X2"/>
    <property type="match status" value="1"/>
</dbReference>
<comment type="caution">
    <text evidence="8">The sequence shown here is derived from an EMBL/GenBank/DDBJ whole genome shotgun (WGS) entry which is preliminary data.</text>
</comment>
<evidence type="ECO:0000259" key="7">
    <source>
        <dbReference type="PROSITE" id="PS51282"/>
    </source>
</evidence>
<dbReference type="Pfam" id="PF08783">
    <property type="entry name" value="DWNN"/>
    <property type="match status" value="1"/>
</dbReference>
<keyword evidence="5" id="KW-0539">Nucleus</keyword>
<keyword evidence="4" id="KW-0862">Zinc</keyword>
<evidence type="ECO:0000313" key="8">
    <source>
        <dbReference type="EMBL" id="MCL7046282.1"/>
    </source>
</evidence>
<name>A0AA41VRU1_PAPNU</name>
<dbReference type="GO" id="GO:0006511">
    <property type="term" value="P:ubiquitin-dependent protein catabolic process"/>
    <property type="evidence" value="ECO:0007669"/>
    <property type="project" value="TreeGrafter"/>
</dbReference>
<sequence>MSVYYKFKSAKDFNSIAIDGHFISVFNLKQQIFESKQLGKGTDFDLLITHAQTNEEYNDEAMLIPKNTSVLVRRVPGCRRMPIVVEREKEKKVVENDEVAQNEKRNFPVVDSSTTKNFQSEEAEWDGSGNDFYDTPRPLPAQSEFPSQEATFINKADEDSKIKAFVDAPSFDWQ</sequence>
<feature type="domain" description="DWNN" evidence="7">
    <location>
        <begin position="3"/>
        <end position="76"/>
    </location>
</feature>
<dbReference type="GO" id="GO:0016567">
    <property type="term" value="P:protein ubiquitination"/>
    <property type="evidence" value="ECO:0007669"/>
    <property type="project" value="InterPro"/>
</dbReference>
<dbReference type="PROSITE" id="PS51282">
    <property type="entry name" value="DWNN"/>
    <property type="match status" value="1"/>
</dbReference>
<dbReference type="SMART" id="SM01180">
    <property type="entry name" value="DWNN"/>
    <property type="match status" value="1"/>
</dbReference>
<dbReference type="Gene3D" id="3.10.20.90">
    <property type="entry name" value="Phosphatidylinositol 3-kinase Catalytic Subunit, Chain A, domain 1"/>
    <property type="match status" value="1"/>
</dbReference>
<evidence type="ECO:0000256" key="3">
    <source>
        <dbReference type="ARBA" id="ARBA00022771"/>
    </source>
</evidence>
<keyword evidence="2" id="KW-0479">Metal-binding</keyword>
<dbReference type="GO" id="GO:0006397">
    <property type="term" value="P:mRNA processing"/>
    <property type="evidence" value="ECO:0007669"/>
    <property type="project" value="InterPro"/>
</dbReference>
<dbReference type="PANTHER" id="PTHR15439:SF0">
    <property type="entry name" value="CELL DIVISION CYCLE AND APOPTOSIS REGULATOR PROTEIN 1-RELATED"/>
    <property type="match status" value="1"/>
</dbReference>
<keyword evidence="3" id="KW-0863">Zinc-finger</keyword>
<keyword evidence="9" id="KW-1185">Reference proteome</keyword>
<reference evidence="8" key="1">
    <citation type="submission" date="2022-03" db="EMBL/GenBank/DDBJ databases">
        <title>A functionally conserved STORR gene fusion in Papaver species that diverged 16.8 million years ago.</title>
        <authorList>
            <person name="Catania T."/>
        </authorList>
    </citation>
    <scope>NUCLEOTIDE SEQUENCE</scope>
    <source>
        <strain evidence="8">S-191538</strain>
    </source>
</reference>
<evidence type="ECO:0000256" key="4">
    <source>
        <dbReference type="ARBA" id="ARBA00022833"/>
    </source>
</evidence>
<comment type="subcellular location">
    <subcellularLocation>
        <location evidence="1">Nucleus</location>
    </subcellularLocation>
</comment>
<feature type="region of interest" description="Disordered" evidence="6">
    <location>
        <begin position="111"/>
        <end position="145"/>
    </location>
</feature>
<dbReference type="AlphaFoldDB" id="A0AA41VRU1"/>
<feature type="non-terminal residue" evidence="8">
    <location>
        <position position="1"/>
    </location>
</feature>
<proteinExistence type="predicted"/>
<evidence type="ECO:0000256" key="1">
    <source>
        <dbReference type="ARBA" id="ARBA00004123"/>
    </source>
</evidence>
<dbReference type="GO" id="GO:0061630">
    <property type="term" value="F:ubiquitin protein ligase activity"/>
    <property type="evidence" value="ECO:0007669"/>
    <property type="project" value="InterPro"/>
</dbReference>
<evidence type="ECO:0000256" key="6">
    <source>
        <dbReference type="SAM" id="MobiDB-lite"/>
    </source>
</evidence>
<dbReference type="EMBL" id="JAJJMA010279437">
    <property type="protein sequence ID" value="MCL7046282.1"/>
    <property type="molecule type" value="Genomic_DNA"/>
</dbReference>
<evidence type="ECO:0000313" key="9">
    <source>
        <dbReference type="Proteomes" id="UP001177140"/>
    </source>
</evidence>
<dbReference type="GO" id="GO:0005634">
    <property type="term" value="C:nucleus"/>
    <property type="evidence" value="ECO:0007669"/>
    <property type="project" value="UniProtKB-SubCell"/>
</dbReference>
<dbReference type="InterPro" id="IPR033489">
    <property type="entry name" value="RBBP6"/>
</dbReference>
<dbReference type="Proteomes" id="UP001177140">
    <property type="component" value="Unassembled WGS sequence"/>
</dbReference>